<evidence type="ECO:0000313" key="2">
    <source>
        <dbReference type="EMBL" id="RED42872.1"/>
    </source>
</evidence>
<feature type="transmembrane region" description="Helical" evidence="1">
    <location>
        <begin position="108"/>
        <end position="128"/>
    </location>
</feature>
<keyword evidence="1" id="KW-0472">Membrane</keyword>
<dbReference type="EMBL" id="QRDV01000007">
    <property type="protein sequence ID" value="RED42872.1"/>
    <property type="molecule type" value="Genomic_DNA"/>
</dbReference>
<keyword evidence="3" id="KW-1185">Reference proteome</keyword>
<protein>
    <submittedName>
        <fullName evidence="2">Uncharacterized protein</fullName>
    </submittedName>
</protein>
<accession>A0A3D9H033</accession>
<proteinExistence type="predicted"/>
<evidence type="ECO:0000256" key="1">
    <source>
        <dbReference type="SAM" id="Phobius"/>
    </source>
</evidence>
<comment type="caution">
    <text evidence="2">The sequence shown here is derived from an EMBL/GenBank/DDBJ whole genome shotgun (WGS) entry which is preliminary data.</text>
</comment>
<name>A0A3D9H033_9FLAO</name>
<organism evidence="2 3">
    <name type="scientific">Winogradskyella eximia</name>
    <dbReference type="NCBI Taxonomy" id="262006"/>
    <lineage>
        <taxon>Bacteria</taxon>
        <taxon>Pseudomonadati</taxon>
        <taxon>Bacteroidota</taxon>
        <taxon>Flavobacteriia</taxon>
        <taxon>Flavobacteriales</taxon>
        <taxon>Flavobacteriaceae</taxon>
        <taxon>Winogradskyella</taxon>
    </lineage>
</organism>
<gene>
    <name evidence="2" type="ORF">DFQ10_10756</name>
</gene>
<reference evidence="2 3" key="1">
    <citation type="submission" date="2018-07" db="EMBL/GenBank/DDBJ databases">
        <title>Genomic Encyclopedia of Type Strains, Phase III (KMG-III): the genomes of soil and plant-associated and newly described type strains.</title>
        <authorList>
            <person name="Whitman W."/>
        </authorList>
    </citation>
    <scope>NUCLEOTIDE SEQUENCE [LARGE SCALE GENOMIC DNA]</scope>
    <source>
        <strain evidence="2 3">CECT 7946</strain>
    </source>
</reference>
<feature type="transmembrane region" description="Helical" evidence="1">
    <location>
        <begin position="181"/>
        <end position="204"/>
    </location>
</feature>
<keyword evidence="1" id="KW-1133">Transmembrane helix</keyword>
<sequence length="225" mass="24710">MTRQEHLKFCKTCINRDMDLKVGIICKLTNNIADFEGECESFSLDNVAVAKINDDIELQGSEITSQISNQTLEKLKSEQSLPAAIFAGIFIGVLAAIGWAAFTVATNMKIGLIAIAIGALVGLGMRYFGKGLDPIFGICGAILAILSCVFGDVLSIIGFIANNEQLGYFETLLLFDFSQTFNIMSEIAGPMDLIFYAIAAYEGYKFSFRQFTKKDLYELENNSIQ</sequence>
<feature type="transmembrane region" description="Helical" evidence="1">
    <location>
        <begin position="135"/>
        <end position="161"/>
    </location>
</feature>
<dbReference type="AlphaFoldDB" id="A0A3D9H033"/>
<feature type="transmembrane region" description="Helical" evidence="1">
    <location>
        <begin position="81"/>
        <end position="102"/>
    </location>
</feature>
<dbReference type="Proteomes" id="UP000256980">
    <property type="component" value="Unassembled WGS sequence"/>
</dbReference>
<evidence type="ECO:0000313" key="3">
    <source>
        <dbReference type="Proteomes" id="UP000256980"/>
    </source>
</evidence>
<keyword evidence="1" id="KW-0812">Transmembrane</keyword>